<evidence type="ECO:0000256" key="3">
    <source>
        <dbReference type="ARBA" id="ARBA00022795"/>
    </source>
</evidence>
<accession>A0ABW8JRP0</accession>
<keyword evidence="6" id="KW-0966">Cell projection</keyword>
<dbReference type="EMBL" id="JADIKM010000002">
    <property type="protein sequence ID" value="MFK2903797.1"/>
    <property type="molecule type" value="Genomic_DNA"/>
</dbReference>
<dbReference type="PANTHER" id="PTHR37533">
    <property type="entry name" value="FLAGELLAR HOOK-LENGTH CONTROL PROTEIN"/>
    <property type="match status" value="1"/>
</dbReference>
<comment type="function">
    <text evidence="1">Controls the length of the flagellar hook.</text>
</comment>
<comment type="similarity">
    <text evidence="2">Belongs to the FliK family.</text>
</comment>
<feature type="compositionally biased region" description="Basic and acidic residues" evidence="4">
    <location>
        <begin position="69"/>
        <end position="78"/>
    </location>
</feature>
<feature type="region of interest" description="Disordered" evidence="4">
    <location>
        <begin position="1"/>
        <end position="128"/>
    </location>
</feature>
<reference evidence="6 7" key="1">
    <citation type="submission" date="2020-10" db="EMBL/GenBank/DDBJ databases">
        <title>Phylogeny of dyella-like bacteria.</title>
        <authorList>
            <person name="Fu J."/>
        </authorList>
    </citation>
    <scope>NUCLEOTIDE SEQUENCE [LARGE SCALE GENOMIC DNA]</scope>
    <source>
        <strain evidence="6 7">Gsoil3046</strain>
    </source>
</reference>
<dbReference type="Proteomes" id="UP001620460">
    <property type="component" value="Unassembled WGS sequence"/>
</dbReference>
<evidence type="ECO:0000256" key="2">
    <source>
        <dbReference type="ARBA" id="ARBA00009149"/>
    </source>
</evidence>
<dbReference type="RefSeq" id="WP_404631675.1">
    <property type="nucleotide sequence ID" value="NZ_JADIKM010000002.1"/>
</dbReference>
<evidence type="ECO:0000259" key="5">
    <source>
        <dbReference type="Pfam" id="PF02120"/>
    </source>
</evidence>
<feature type="compositionally biased region" description="Low complexity" evidence="4">
    <location>
        <begin position="91"/>
        <end position="105"/>
    </location>
</feature>
<gene>
    <name evidence="6" type="ORF">ISP17_07465</name>
</gene>
<dbReference type="Pfam" id="PF02120">
    <property type="entry name" value="Flg_hook"/>
    <property type="match status" value="1"/>
</dbReference>
<evidence type="ECO:0000313" key="7">
    <source>
        <dbReference type="Proteomes" id="UP001620460"/>
    </source>
</evidence>
<dbReference type="InterPro" id="IPR021136">
    <property type="entry name" value="Flagellar_hook_control-like_C"/>
</dbReference>
<keyword evidence="6" id="KW-0969">Cilium</keyword>
<feature type="region of interest" description="Disordered" evidence="4">
    <location>
        <begin position="351"/>
        <end position="381"/>
    </location>
</feature>
<name>A0ABW8JRP0_9GAMM</name>
<feature type="compositionally biased region" description="Low complexity" evidence="4">
    <location>
        <begin position="50"/>
        <end position="68"/>
    </location>
</feature>
<organism evidence="6 7">
    <name type="scientific">Dyella ginsengisoli</name>
    <dbReference type="NCBI Taxonomy" id="363848"/>
    <lineage>
        <taxon>Bacteria</taxon>
        <taxon>Pseudomonadati</taxon>
        <taxon>Pseudomonadota</taxon>
        <taxon>Gammaproteobacteria</taxon>
        <taxon>Lysobacterales</taxon>
        <taxon>Rhodanobacteraceae</taxon>
        <taxon>Dyella</taxon>
    </lineage>
</organism>
<evidence type="ECO:0000256" key="1">
    <source>
        <dbReference type="ARBA" id="ARBA00003944"/>
    </source>
</evidence>
<keyword evidence="6" id="KW-0282">Flagellum</keyword>
<sequence>MPATATLSVTPTVVSTAPAPAEPRGPTDAGRAFDSHLDAARQQQGGDTSAADAAPAGAASADQATANDAHADRRRSDADADASPAPPSDGLPGAVLVPAASVASVDTGQPVPGTDATTSTSKDEPTPDAISVAGAMLALLGQAMPANASAATGGAAKVLAASVLKASAGQPALGRLTAPSDTLATLTDAGAAAGNDAVAVVPSGNASTAGTAALADLFAAGGSKAAMHKGADGPGVRDLATLLGATPQTTANTGVMPPHALHIASPAGSPAFAQELGQQVAWLGNQDIKQAKIRLHPDELGQVDVSVRVQHGGQVDVTFAAQHPAAVHALQQTLPQLDALLAQHGLSLGQAQVGQQSSGGDGSRNGTSSFGSEGVDAGGDEPIAAPVAVSALGLLDTFA</sequence>
<proteinExistence type="inferred from homology"/>
<keyword evidence="3" id="KW-1005">Bacterial flagellum biogenesis</keyword>
<comment type="caution">
    <text evidence="6">The sequence shown here is derived from an EMBL/GenBank/DDBJ whole genome shotgun (WGS) entry which is preliminary data.</text>
</comment>
<dbReference type="PRINTS" id="PR01007">
    <property type="entry name" value="FLGHOOKFLIK"/>
</dbReference>
<feature type="domain" description="Flagellar hook-length control protein-like C-terminal" evidence="5">
    <location>
        <begin position="278"/>
        <end position="360"/>
    </location>
</feature>
<keyword evidence="7" id="KW-1185">Reference proteome</keyword>
<dbReference type="InterPro" id="IPR001635">
    <property type="entry name" value="Flag_hook_Flik"/>
</dbReference>
<dbReference type="Gene3D" id="3.30.750.140">
    <property type="match status" value="1"/>
</dbReference>
<dbReference type="CDD" id="cd17470">
    <property type="entry name" value="T3SS_Flik_C"/>
    <property type="match status" value="1"/>
</dbReference>
<dbReference type="PANTHER" id="PTHR37533:SF2">
    <property type="entry name" value="FLAGELLAR HOOK-LENGTH CONTROL PROTEIN"/>
    <property type="match status" value="1"/>
</dbReference>
<dbReference type="InterPro" id="IPR038610">
    <property type="entry name" value="FliK-like_C_sf"/>
</dbReference>
<feature type="compositionally biased region" description="Polar residues" evidence="4">
    <location>
        <begin position="1"/>
        <end position="15"/>
    </location>
</feature>
<evidence type="ECO:0000313" key="6">
    <source>
        <dbReference type="EMBL" id="MFK2903797.1"/>
    </source>
</evidence>
<protein>
    <submittedName>
        <fullName evidence="6">Flagellar hook-length control protein FliK</fullName>
    </submittedName>
</protein>
<dbReference type="InterPro" id="IPR052563">
    <property type="entry name" value="FliK"/>
</dbReference>
<evidence type="ECO:0000256" key="4">
    <source>
        <dbReference type="SAM" id="MobiDB-lite"/>
    </source>
</evidence>